<dbReference type="AlphaFoldDB" id="A0A4Q7NYV5"/>
<organism evidence="1 2">
    <name type="scientific">Aquimarina brevivitae</name>
    <dbReference type="NCBI Taxonomy" id="323412"/>
    <lineage>
        <taxon>Bacteria</taxon>
        <taxon>Pseudomonadati</taxon>
        <taxon>Bacteroidota</taxon>
        <taxon>Flavobacteriia</taxon>
        <taxon>Flavobacteriales</taxon>
        <taxon>Flavobacteriaceae</taxon>
        <taxon>Aquimarina</taxon>
    </lineage>
</organism>
<reference evidence="1 2" key="1">
    <citation type="submission" date="2019-02" db="EMBL/GenBank/DDBJ databases">
        <title>Genomic Encyclopedia of Type Strains, Phase IV (KMG-IV): sequencing the most valuable type-strain genomes for metagenomic binning, comparative biology and taxonomic classification.</title>
        <authorList>
            <person name="Goeker M."/>
        </authorList>
    </citation>
    <scope>NUCLEOTIDE SEQUENCE [LARGE SCALE GENOMIC DNA]</scope>
    <source>
        <strain evidence="1 2">DSM 17196</strain>
    </source>
</reference>
<comment type="caution">
    <text evidence="1">The sequence shown here is derived from an EMBL/GenBank/DDBJ whole genome shotgun (WGS) entry which is preliminary data.</text>
</comment>
<proteinExistence type="predicted"/>
<accession>A0A4Q7NYV5</accession>
<evidence type="ECO:0000313" key="1">
    <source>
        <dbReference type="EMBL" id="RZS92168.1"/>
    </source>
</evidence>
<dbReference type="Proteomes" id="UP000292262">
    <property type="component" value="Unassembled WGS sequence"/>
</dbReference>
<dbReference type="EMBL" id="SGXE01000004">
    <property type="protein sequence ID" value="RZS92168.1"/>
    <property type="molecule type" value="Genomic_DNA"/>
</dbReference>
<dbReference type="RefSeq" id="WP_130287339.1">
    <property type="nucleotide sequence ID" value="NZ_SGXE01000004.1"/>
</dbReference>
<gene>
    <name evidence="1" type="ORF">EV197_2803</name>
</gene>
<protein>
    <submittedName>
        <fullName evidence="1">Uncharacterized protein</fullName>
    </submittedName>
</protein>
<keyword evidence="2" id="KW-1185">Reference proteome</keyword>
<name>A0A4Q7NYV5_9FLAO</name>
<sequence>MYSISDITSILTAQEKQQFIRYLKKKNKKHSIKNITFFELLNQGKKEKEIETLLYKKSEKAAYHALRKRLKDALLDFIAITNFESETSEEFDILKLLLCSRIFFEQRNYSLAFNLLKKAELKAMELDQYGLLNEIYYTKIQHINYDARLNLQEVLLQYKSNKSKLTQEENLNIFRATLEYQLNHYVDDLRATVDQAMVQSEIYINEKLTIRSSYKLLELLNTIGHHQRNYHHLLPLFEEIYQQIIFKKELQNKNQFYHIQIFYLLANANFRTRNFIKASEFLEAMYSTIESKNSKYAQRFFPQYTLLKALVLNYTGNAIAAIKLLSDFPYHKHKNQQSYILDLKLSLVVFYVQQQELQKAMKLIQTFNRSDNWYQEKAGITWVLKKNITTMLIYLDKENIDLFESTYKSFTKKYINYLKQNKEVRTLEFLKLISAYYKDPLTINSQDFKTRVNNTLTTKNKNIEDVFEMSIYAWLKAKINRTDLYSTTLELVAHKKR</sequence>
<dbReference type="OrthoDB" id="732094at2"/>
<evidence type="ECO:0000313" key="2">
    <source>
        <dbReference type="Proteomes" id="UP000292262"/>
    </source>
</evidence>